<organism evidence="1 2">
    <name type="scientific">Scyliorhinus torazame</name>
    <name type="common">Cloudy catshark</name>
    <name type="synonym">Catulus torazame</name>
    <dbReference type="NCBI Taxonomy" id="75743"/>
    <lineage>
        <taxon>Eukaryota</taxon>
        <taxon>Metazoa</taxon>
        <taxon>Chordata</taxon>
        <taxon>Craniata</taxon>
        <taxon>Vertebrata</taxon>
        <taxon>Chondrichthyes</taxon>
        <taxon>Elasmobranchii</taxon>
        <taxon>Galeomorphii</taxon>
        <taxon>Galeoidea</taxon>
        <taxon>Carcharhiniformes</taxon>
        <taxon>Scyliorhinidae</taxon>
        <taxon>Scyliorhinus</taxon>
    </lineage>
</organism>
<feature type="non-terminal residue" evidence="1">
    <location>
        <position position="1"/>
    </location>
</feature>
<evidence type="ECO:0000313" key="1">
    <source>
        <dbReference type="EMBL" id="GCB64594.1"/>
    </source>
</evidence>
<gene>
    <name evidence="1" type="ORF">scyTo_0014791</name>
</gene>
<dbReference type="Proteomes" id="UP000288216">
    <property type="component" value="Unassembled WGS sequence"/>
</dbReference>
<proteinExistence type="predicted"/>
<name>A0A401NUR7_SCYTO</name>
<dbReference type="EMBL" id="BFAA01008074">
    <property type="protein sequence ID" value="GCB64594.1"/>
    <property type="molecule type" value="Genomic_DNA"/>
</dbReference>
<reference evidence="1 2" key="1">
    <citation type="journal article" date="2018" name="Nat. Ecol. Evol.">
        <title>Shark genomes provide insights into elasmobranch evolution and the origin of vertebrates.</title>
        <authorList>
            <person name="Hara Y"/>
            <person name="Yamaguchi K"/>
            <person name="Onimaru K"/>
            <person name="Kadota M"/>
            <person name="Koyanagi M"/>
            <person name="Keeley SD"/>
            <person name="Tatsumi K"/>
            <person name="Tanaka K"/>
            <person name="Motone F"/>
            <person name="Kageyama Y"/>
            <person name="Nozu R"/>
            <person name="Adachi N"/>
            <person name="Nishimura O"/>
            <person name="Nakagawa R"/>
            <person name="Tanegashima C"/>
            <person name="Kiyatake I"/>
            <person name="Matsumoto R"/>
            <person name="Murakumo K"/>
            <person name="Nishida K"/>
            <person name="Terakita A"/>
            <person name="Kuratani S"/>
            <person name="Sato K"/>
            <person name="Hyodo S Kuraku.S."/>
        </authorList>
    </citation>
    <scope>NUCLEOTIDE SEQUENCE [LARGE SCALE GENOMIC DNA]</scope>
</reference>
<accession>A0A401NUR7</accession>
<sequence>CVSLWEEEASLSLKHSLGSFPAPCLQLPQSCSQLQGRGIVGPHFNTMGAEQSTYDNKQPECHVLDFLVLVSVTGRYCLCLCS</sequence>
<dbReference type="AlphaFoldDB" id="A0A401NUR7"/>
<comment type="caution">
    <text evidence="1">The sequence shown here is derived from an EMBL/GenBank/DDBJ whole genome shotgun (WGS) entry which is preliminary data.</text>
</comment>
<keyword evidence="2" id="KW-1185">Reference proteome</keyword>
<protein>
    <submittedName>
        <fullName evidence="1">Uncharacterized protein</fullName>
    </submittedName>
</protein>
<evidence type="ECO:0000313" key="2">
    <source>
        <dbReference type="Proteomes" id="UP000288216"/>
    </source>
</evidence>